<evidence type="ECO:0000313" key="3">
    <source>
        <dbReference type="Proteomes" id="UP001630127"/>
    </source>
</evidence>
<comment type="caution">
    <text evidence="2">The sequence shown here is derived from an EMBL/GenBank/DDBJ whole genome shotgun (WGS) entry which is preliminary data.</text>
</comment>
<reference evidence="2 3" key="1">
    <citation type="submission" date="2024-11" db="EMBL/GenBank/DDBJ databases">
        <title>A near-complete genome assembly of Cinchona calisaya.</title>
        <authorList>
            <person name="Lian D.C."/>
            <person name="Zhao X.W."/>
            <person name="Wei L."/>
        </authorList>
    </citation>
    <scope>NUCLEOTIDE SEQUENCE [LARGE SCALE GENOMIC DNA]</scope>
    <source>
        <tissue evidence="2">Nenye</tissue>
    </source>
</reference>
<sequence>MAEELEALWNNLRITESKDIEHSIDKLVGSNVHENESLFFIGKIFCTRTVNMDATIATMRGLWKPKKEPDSTQRLRWMSAAIKALAVDVGLDGFGLGEYLRIQESLDVLRPLRCIMKLKFDGALIKKNFLKYKRIKNFVTINPPPANKPKTEGKPHNLFGRKDTSKFSRGRKLIKRKRDIEGKGLLKPSEFDLALVLERIQPRVFARINEEMGKPYSTNEQLNVDESEVVFRRNTPSNIKASILDILKIKEVDTHDKYLGLSTVVGRSEKDVSWSINDRVCNQIQGWKEKQLSNAGKK</sequence>
<organism evidence="2 3">
    <name type="scientific">Cinchona calisaya</name>
    <dbReference type="NCBI Taxonomy" id="153742"/>
    <lineage>
        <taxon>Eukaryota</taxon>
        <taxon>Viridiplantae</taxon>
        <taxon>Streptophyta</taxon>
        <taxon>Embryophyta</taxon>
        <taxon>Tracheophyta</taxon>
        <taxon>Spermatophyta</taxon>
        <taxon>Magnoliopsida</taxon>
        <taxon>eudicotyledons</taxon>
        <taxon>Gunneridae</taxon>
        <taxon>Pentapetalae</taxon>
        <taxon>asterids</taxon>
        <taxon>lamiids</taxon>
        <taxon>Gentianales</taxon>
        <taxon>Rubiaceae</taxon>
        <taxon>Cinchonoideae</taxon>
        <taxon>Cinchoneae</taxon>
        <taxon>Cinchona</taxon>
    </lineage>
</organism>
<dbReference type="EMBL" id="JBJUIK010000013">
    <property type="protein sequence ID" value="KAL3506466.1"/>
    <property type="molecule type" value="Genomic_DNA"/>
</dbReference>
<feature type="region of interest" description="Disordered" evidence="1">
    <location>
        <begin position="141"/>
        <end position="161"/>
    </location>
</feature>
<proteinExistence type="predicted"/>
<keyword evidence="3" id="KW-1185">Reference proteome</keyword>
<protein>
    <submittedName>
        <fullName evidence="2">Uncharacterized protein</fullName>
    </submittedName>
</protein>
<dbReference type="AlphaFoldDB" id="A0ABD2YGF1"/>
<gene>
    <name evidence="2" type="ORF">ACH5RR_031848</name>
</gene>
<dbReference type="Proteomes" id="UP001630127">
    <property type="component" value="Unassembled WGS sequence"/>
</dbReference>
<evidence type="ECO:0000313" key="2">
    <source>
        <dbReference type="EMBL" id="KAL3506466.1"/>
    </source>
</evidence>
<feature type="compositionally biased region" description="Basic and acidic residues" evidence="1">
    <location>
        <begin position="149"/>
        <end position="161"/>
    </location>
</feature>
<name>A0ABD2YGF1_9GENT</name>
<evidence type="ECO:0000256" key="1">
    <source>
        <dbReference type="SAM" id="MobiDB-lite"/>
    </source>
</evidence>
<accession>A0ABD2YGF1</accession>